<dbReference type="OrthoDB" id="9780518at2"/>
<dbReference type="InterPro" id="IPR019949">
    <property type="entry name" value="CmoO-like"/>
</dbReference>
<evidence type="ECO:0000256" key="1">
    <source>
        <dbReference type="ARBA" id="ARBA00007789"/>
    </source>
</evidence>
<gene>
    <name evidence="3" type="ORF">SAMN04489866_10590</name>
</gene>
<feature type="domain" description="Luciferase-like" evidence="2">
    <location>
        <begin position="19"/>
        <end position="296"/>
    </location>
</feature>
<dbReference type="Proteomes" id="UP000198995">
    <property type="component" value="Unassembled WGS sequence"/>
</dbReference>
<dbReference type="Pfam" id="PF00296">
    <property type="entry name" value="Bac_luciferase"/>
    <property type="match status" value="1"/>
</dbReference>
<evidence type="ECO:0000259" key="2">
    <source>
        <dbReference type="Pfam" id="PF00296"/>
    </source>
</evidence>
<dbReference type="EMBL" id="FNAF01000005">
    <property type="protein sequence ID" value="SDD67029.1"/>
    <property type="molecule type" value="Genomic_DNA"/>
</dbReference>
<protein>
    <submittedName>
        <fullName evidence="3">Luciferase family oxidoreductase, group 1</fullName>
    </submittedName>
</protein>
<dbReference type="STRING" id="2741.SAMN04489866_10590"/>
<name>A0A1G6WML8_PEPNI</name>
<sequence>MADTKISILNLVPKYQHETMKAAFDRAVALARFAEKNNFTRYWVAEHHNTRAVLGSATDLVLAYILSHTESLRVGAGGVMLPNHTPFQVAERYGTLQALYPDRVDLGVGRAPGTDRATAKLIYRRHYNQEDFVEALRTLQGYMSDEAVDLPVAPTPGIGAHVPIYVLGSSDASAYVAAELGLTYSFAGHFSPNSIGHALDIYRKQFKPSEHLEKPYVILGLTTNIAATEEEAEALAFQAAQVFLHLIHRQSRDEFLKMDPDHAPELTSIEKFYLRAHRGLSISGSLDEARDQYREIMRRYAPDEIIGATYIPDQAPLEENFRLLADIVRND</sequence>
<dbReference type="InterPro" id="IPR036661">
    <property type="entry name" value="Luciferase-like_sf"/>
</dbReference>
<organism evidence="3 4">
    <name type="scientific">Peptococcus niger</name>
    <dbReference type="NCBI Taxonomy" id="2741"/>
    <lineage>
        <taxon>Bacteria</taxon>
        <taxon>Bacillati</taxon>
        <taxon>Bacillota</taxon>
        <taxon>Clostridia</taxon>
        <taxon>Eubacteriales</taxon>
        <taxon>Peptococcaceae</taxon>
        <taxon>Peptococcus</taxon>
    </lineage>
</organism>
<proteinExistence type="predicted"/>
<dbReference type="InterPro" id="IPR011251">
    <property type="entry name" value="Luciferase-like_dom"/>
</dbReference>
<dbReference type="RefSeq" id="WP_091791762.1">
    <property type="nucleotide sequence ID" value="NZ_FNAF01000005.1"/>
</dbReference>
<dbReference type="Gene3D" id="3.20.20.30">
    <property type="entry name" value="Luciferase-like domain"/>
    <property type="match status" value="1"/>
</dbReference>
<dbReference type="GO" id="GO:0005829">
    <property type="term" value="C:cytosol"/>
    <property type="evidence" value="ECO:0007669"/>
    <property type="project" value="TreeGrafter"/>
</dbReference>
<dbReference type="PANTHER" id="PTHR30137:SF6">
    <property type="entry name" value="LUCIFERASE-LIKE MONOOXYGENASE"/>
    <property type="match status" value="1"/>
</dbReference>
<accession>A0A1G6WML8</accession>
<comment type="similarity">
    <text evidence="1">To bacterial alkanal monooxygenase alpha and beta chains.</text>
</comment>
<evidence type="ECO:0000313" key="3">
    <source>
        <dbReference type="EMBL" id="SDD67029.1"/>
    </source>
</evidence>
<dbReference type="GO" id="GO:0016705">
    <property type="term" value="F:oxidoreductase activity, acting on paired donors, with incorporation or reduction of molecular oxygen"/>
    <property type="evidence" value="ECO:0007669"/>
    <property type="project" value="InterPro"/>
</dbReference>
<dbReference type="AlphaFoldDB" id="A0A1G6WML8"/>
<dbReference type="NCBIfam" id="TIGR03558">
    <property type="entry name" value="oxido_grp_1"/>
    <property type="match status" value="1"/>
</dbReference>
<evidence type="ECO:0000313" key="4">
    <source>
        <dbReference type="Proteomes" id="UP000198995"/>
    </source>
</evidence>
<dbReference type="SUPFAM" id="SSF51679">
    <property type="entry name" value="Bacterial luciferase-like"/>
    <property type="match status" value="1"/>
</dbReference>
<dbReference type="PANTHER" id="PTHR30137">
    <property type="entry name" value="LUCIFERASE-LIKE MONOOXYGENASE"/>
    <property type="match status" value="1"/>
</dbReference>
<dbReference type="InterPro" id="IPR050766">
    <property type="entry name" value="Bact_Lucif_Oxidored"/>
</dbReference>
<keyword evidence="4" id="KW-1185">Reference proteome</keyword>
<reference evidence="3 4" key="1">
    <citation type="submission" date="2016-10" db="EMBL/GenBank/DDBJ databases">
        <authorList>
            <person name="de Groot N.N."/>
        </authorList>
    </citation>
    <scope>NUCLEOTIDE SEQUENCE [LARGE SCALE GENOMIC DNA]</scope>
    <source>
        <strain evidence="3 4">DSM 20475</strain>
    </source>
</reference>